<sequence length="1392" mass="156028">MSSTRPTRRNITAVEQRRLEEMERNRRINLDGSTGGRVMHERQEERGQLGQEGGDNGHAAMRDEMERLRAENRRLRDLTGELQETREGPTGSTDDSDLVEAFLDFEKHAKVSSAGKAVNEQGFKKLGGVTNYEGWKKSFQTVAEIHNLWEMYEGRFDALSTTTIQTVLTKFKRLCRNAMGILHTACDGTIRSSLQSESIELPSQAMSLLGERNRQRGSAIVWSLFKEFLGTTLANTGSVSEFRNKLIEIQEKLVAVDAGYRLPSWLVNSHFLTALTSAFDNKVAVLSSDESIVSVTNPKDFQTLAREVIQEEQRQMNNEDGITLAVNSQKRCTHCGRWTAFACVMVALGARLWMEVEAETWAETNGPWLPLALSVINGRLAPDDWVLDSGSYTHVTGRRSLFETLSPAPPGKRVMGVGGGVAVAGVGTVKIPIACEVNGKVYNKTFTIQNVSYAPGLPFNIISCRALTLTNDGEKAGIRFVMDGHDLEIVRTETGQVIATADCRTTDLYVLSRPKAEVTQKRRPQPYAFTAIPSDVSIDTHHRRLGHLGEGRLRRLLRRLNASSAEDPLLPCESCNRTGLKRRNFKDSGTRSKKPLQRVFVDLAGPVNAYDGKKKVKDRFALTITDDYTRYRWVRVLRHKNDAARELQIWKTQVEKELKHELLAVRRDNGGEFDNKLLNEFFRETGVRVEPTAPYNPEQNGVAERGMNILFTAVRAILDESNLGQHCFAEILISVTDIVNYCPTSANPNDQPPYERLHGRPPPIEHLRVLGWGEVPETVRRPAYCDEVRIQDTLTHRAKRRRYSTIEGETLAALSVKPSAIDGGLVLIAEDGEINEAERFSEEITQTQVAQSLASVDHDDWSAVIECLAALSALEKNQDKLENHVVDHAAGGAYEPKNYEDAVTCADASRWIPSMDEEVKEIIANDTNADGEVTRYKSRWCARGFEQELGVDVLETFASVVKPMSYKLLFVLACLLGWSIEQMDVKTAFLYGKIDTDVYMELPPNIKDQYPGKICKLKKALYGLKQSPRIWYLTLSQALRPMGFVAISEDHSVFVNRDKRLVIAAYVDDLLILGKDQETIASIKSALSEHFKMSDLGPVAHYLGVKVIREDTSRGSRMKLTQRAYAEKVLRTFGMADCTPVATPMDENLVLEPSKEASDSQDRKWYQRAVGSLMYLMLCTRPDIAYAVSQLGRFAANPSQKHHAALKRLLRYLKGTSDYGLVIDTQGQPDVLTGYTDANWGRDDDRRSTGGYVFTFAGTAISWKSKRQATVSLSSCEAEYTAESEAAKEAIWLQRLLCQLRVDLSQPSASEPVTILGDNRGALALAKNPMYHTRTKHVDIRYHFVREKVEERLVKIEWIAGGLNPADGLTKPLGKTKFESFRRMVGLRRIDD</sequence>
<dbReference type="InterPro" id="IPR043502">
    <property type="entry name" value="DNA/RNA_pol_sf"/>
</dbReference>
<evidence type="ECO:0000256" key="2">
    <source>
        <dbReference type="ARBA" id="ARBA00022884"/>
    </source>
</evidence>
<dbReference type="InterPro" id="IPR012337">
    <property type="entry name" value="RNaseH-like_sf"/>
</dbReference>
<keyword evidence="1" id="KW-0645">Protease</keyword>
<dbReference type="InterPro" id="IPR036397">
    <property type="entry name" value="RNaseH_sf"/>
</dbReference>
<keyword evidence="2" id="KW-0694">RNA-binding</keyword>
<dbReference type="Pfam" id="PF00665">
    <property type="entry name" value="rve"/>
    <property type="match status" value="1"/>
</dbReference>
<keyword evidence="1" id="KW-0378">Hydrolase</keyword>
<gene>
    <name evidence="5" type="ORF">DDE83_009058</name>
</gene>
<evidence type="ECO:0000256" key="1">
    <source>
        <dbReference type="ARBA" id="ARBA00022750"/>
    </source>
</evidence>
<keyword evidence="6" id="KW-1185">Reference proteome</keyword>
<dbReference type="SUPFAM" id="SSF53098">
    <property type="entry name" value="Ribonuclease H-like"/>
    <property type="match status" value="1"/>
</dbReference>
<comment type="caution">
    <text evidence="5">The sequence shown here is derived from an EMBL/GenBank/DDBJ whole genome shotgun (WGS) entry which is preliminary data.</text>
</comment>
<dbReference type="PANTHER" id="PTHR11439:SF483">
    <property type="entry name" value="PEPTIDE SYNTHASE GLIP-LIKE, PUTATIVE (AFU_ORTHOLOGUE AFUA_3G12920)-RELATED"/>
    <property type="match status" value="1"/>
</dbReference>
<dbReference type="InterPro" id="IPR001584">
    <property type="entry name" value="Integrase_cat-core"/>
</dbReference>
<feature type="region of interest" description="Disordered" evidence="3">
    <location>
        <begin position="77"/>
        <end position="96"/>
    </location>
</feature>
<dbReference type="GO" id="GO:0004190">
    <property type="term" value="F:aspartic-type endopeptidase activity"/>
    <property type="evidence" value="ECO:0007669"/>
    <property type="project" value="UniProtKB-KW"/>
</dbReference>
<evidence type="ECO:0000259" key="4">
    <source>
        <dbReference type="PROSITE" id="PS50994"/>
    </source>
</evidence>
<dbReference type="SUPFAM" id="SSF56672">
    <property type="entry name" value="DNA/RNA polymerases"/>
    <property type="match status" value="1"/>
</dbReference>
<dbReference type="EMBL" id="QGDH01000331">
    <property type="protein sequence ID" value="RAR00736.1"/>
    <property type="molecule type" value="Genomic_DNA"/>
</dbReference>
<proteinExistence type="predicted"/>
<dbReference type="OrthoDB" id="3782245at2759"/>
<dbReference type="STRING" id="183478.A0A364MRM8"/>
<dbReference type="GO" id="GO:0003723">
    <property type="term" value="F:RNA binding"/>
    <property type="evidence" value="ECO:0007669"/>
    <property type="project" value="UniProtKB-KW"/>
</dbReference>
<accession>A0A364MRM8</accession>
<dbReference type="Pfam" id="PF07727">
    <property type="entry name" value="RVT_2"/>
    <property type="match status" value="1"/>
</dbReference>
<name>A0A364MRM8_STELY</name>
<evidence type="ECO:0000313" key="6">
    <source>
        <dbReference type="Proteomes" id="UP000249619"/>
    </source>
</evidence>
<dbReference type="PANTHER" id="PTHR11439">
    <property type="entry name" value="GAG-POL-RELATED RETROTRANSPOSON"/>
    <property type="match status" value="1"/>
</dbReference>
<dbReference type="InterPro" id="IPR054722">
    <property type="entry name" value="PolX-like_BBD"/>
</dbReference>
<organism evidence="5 6">
    <name type="scientific">Stemphylium lycopersici</name>
    <name type="common">Tomato gray leaf spot disease fungus</name>
    <name type="synonym">Thyrospora lycopersici</name>
    <dbReference type="NCBI Taxonomy" id="183478"/>
    <lineage>
        <taxon>Eukaryota</taxon>
        <taxon>Fungi</taxon>
        <taxon>Dikarya</taxon>
        <taxon>Ascomycota</taxon>
        <taxon>Pezizomycotina</taxon>
        <taxon>Dothideomycetes</taxon>
        <taxon>Pleosporomycetidae</taxon>
        <taxon>Pleosporales</taxon>
        <taxon>Pleosporineae</taxon>
        <taxon>Pleosporaceae</taxon>
        <taxon>Stemphylium</taxon>
    </lineage>
</organism>
<feature type="compositionally biased region" description="Basic and acidic residues" evidence="3">
    <location>
        <begin position="38"/>
        <end position="47"/>
    </location>
</feature>
<evidence type="ECO:0000256" key="3">
    <source>
        <dbReference type="SAM" id="MobiDB-lite"/>
    </source>
</evidence>
<keyword evidence="1" id="KW-0064">Aspartyl protease</keyword>
<dbReference type="InterPro" id="IPR013103">
    <property type="entry name" value="RVT_2"/>
</dbReference>
<reference evidence="6" key="1">
    <citation type="submission" date="2018-05" db="EMBL/GenBank/DDBJ databases">
        <title>Draft genome sequence of Stemphylium lycopersici strain CIDEFI 213.</title>
        <authorList>
            <person name="Medina R."/>
            <person name="Franco M.E.E."/>
            <person name="Lucentini C.G."/>
            <person name="Saparrat M.C.N."/>
            <person name="Balatti P.A."/>
        </authorList>
    </citation>
    <scope>NUCLEOTIDE SEQUENCE [LARGE SCALE GENOMIC DNA]</scope>
    <source>
        <strain evidence="6">CIDEFI 213</strain>
    </source>
</reference>
<dbReference type="GO" id="GO:0015074">
    <property type="term" value="P:DNA integration"/>
    <property type="evidence" value="ECO:0007669"/>
    <property type="project" value="InterPro"/>
</dbReference>
<protein>
    <submittedName>
        <fullName evidence="5">Gag-pol polyprotein</fullName>
    </submittedName>
</protein>
<dbReference type="Gene3D" id="3.30.420.10">
    <property type="entry name" value="Ribonuclease H-like superfamily/Ribonuclease H"/>
    <property type="match status" value="1"/>
</dbReference>
<feature type="region of interest" description="Disordered" evidence="3">
    <location>
        <begin position="23"/>
        <end position="58"/>
    </location>
</feature>
<evidence type="ECO:0000313" key="5">
    <source>
        <dbReference type="EMBL" id="RAR00736.1"/>
    </source>
</evidence>
<dbReference type="PROSITE" id="PS50994">
    <property type="entry name" value="INTEGRASE"/>
    <property type="match status" value="1"/>
</dbReference>
<dbReference type="GO" id="GO:0005634">
    <property type="term" value="C:nucleus"/>
    <property type="evidence" value="ECO:0007669"/>
    <property type="project" value="UniProtKB-ARBA"/>
</dbReference>
<dbReference type="Pfam" id="PF22936">
    <property type="entry name" value="Pol_BBD"/>
    <property type="match status" value="1"/>
</dbReference>
<feature type="compositionally biased region" description="Basic and acidic residues" evidence="3">
    <location>
        <begin position="77"/>
        <end position="87"/>
    </location>
</feature>
<feature type="domain" description="Integrase catalytic" evidence="4">
    <location>
        <begin position="591"/>
        <end position="761"/>
    </location>
</feature>
<dbReference type="CDD" id="cd09272">
    <property type="entry name" value="RNase_HI_RT_Ty1"/>
    <property type="match status" value="1"/>
</dbReference>
<dbReference type="Proteomes" id="UP000249619">
    <property type="component" value="Unassembled WGS sequence"/>
</dbReference>